<dbReference type="InterPro" id="IPR043128">
    <property type="entry name" value="Rev_trsase/Diguanyl_cyclase"/>
</dbReference>
<keyword evidence="4" id="KW-1185">Reference proteome</keyword>
<keyword evidence="1" id="KW-0472">Membrane</keyword>
<evidence type="ECO:0000256" key="1">
    <source>
        <dbReference type="SAM" id="Phobius"/>
    </source>
</evidence>
<dbReference type="InterPro" id="IPR052163">
    <property type="entry name" value="DGC-Regulatory_Protein"/>
</dbReference>
<evidence type="ECO:0000313" key="4">
    <source>
        <dbReference type="Proteomes" id="UP000000343"/>
    </source>
</evidence>
<name>E8WXP1_GRATM</name>
<dbReference type="CDD" id="cd01949">
    <property type="entry name" value="GGDEF"/>
    <property type="match status" value="1"/>
</dbReference>
<dbReference type="NCBIfam" id="TIGR00254">
    <property type="entry name" value="GGDEF"/>
    <property type="match status" value="1"/>
</dbReference>
<dbReference type="eggNOG" id="COG2199">
    <property type="taxonomic scope" value="Bacteria"/>
</dbReference>
<feature type="transmembrane region" description="Helical" evidence="1">
    <location>
        <begin position="145"/>
        <end position="163"/>
    </location>
</feature>
<feature type="transmembrane region" description="Helical" evidence="1">
    <location>
        <begin position="198"/>
        <end position="216"/>
    </location>
</feature>
<dbReference type="Proteomes" id="UP000000343">
    <property type="component" value="Chromosome"/>
</dbReference>
<dbReference type="PROSITE" id="PS50887">
    <property type="entry name" value="GGDEF"/>
    <property type="match status" value="1"/>
</dbReference>
<feature type="domain" description="GGDEF" evidence="2">
    <location>
        <begin position="281"/>
        <end position="417"/>
    </location>
</feature>
<proteinExistence type="predicted"/>
<dbReference type="KEGG" id="acm:AciX9_1604"/>
<dbReference type="Pfam" id="PF00990">
    <property type="entry name" value="GGDEF"/>
    <property type="match status" value="1"/>
</dbReference>
<dbReference type="SMART" id="SM00267">
    <property type="entry name" value="GGDEF"/>
    <property type="match status" value="1"/>
</dbReference>
<keyword evidence="1" id="KW-0812">Transmembrane</keyword>
<organism evidence="4">
    <name type="scientific">Granulicella tundricola (strain ATCC BAA-1859 / DSM 23138 / MP5ACTX9)</name>
    <dbReference type="NCBI Taxonomy" id="1198114"/>
    <lineage>
        <taxon>Bacteria</taxon>
        <taxon>Pseudomonadati</taxon>
        <taxon>Acidobacteriota</taxon>
        <taxon>Terriglobia</taxon>
        <taxon>Terriglobales</taxon>
        <taxon>Acidobacteriaceae</taxon>
        <taxon>Granulicella</taxon>
    </lineage>
</organism>
<dbReference type="STRING" id="1198114.AciX9_1604"/>
<protein>
    <submittedName>
        <fullName evidence="3">Diguanylate cyclase</fullName>
    </submittedName>
</protein>
<dbReference type="InterPro" id="IPR000160">
    <property type="entry name" value="GGDEF_dom"/>
</dbReference>
<evidence type="ECO:0000259" key="2">
    <source>
        <dbReference type="PROSITE" id="PS50887"/>
    </source>
</evidence>
<feature type="transmembrane region" description="Helical" evidence="1">
    <location>
        <begin position="6"/>
        <end position="25"/>
    </location>
</feature>
<dbReference type="SUPFAM" id="SSF55073">
    <property type="entry name" value="Nucleotide cyclase"/>
    <property type="match status" value="1"/>
</dbReference>
<sequence>MNDRQFENLPYLVVSATLIATLLILQRRLPRLAINSWIFALGFTVISEISGYFIEISAGWHIAMHTVRLCSDLLAGVAFLFFTGRKLSATSDHDFKLLWNAVPFFALELIFGLEVFTPWPYVLCAAAGAVISVAVAVLRKRSSIIPVAQVILWFAIATFAVLGNYRASAYWGLGGVFAAAGLHLWYRLPRNTIGRVALVLSLFVWSASFFTHSYVFPHPKLRMMAENIWSIQKFIVSVSMLLILLESEARENEALAMRDQLTGLANRRLMELRLTSAISTGHTSILLLDLNGFKQINDTHGHLAGDELLQQIAERLTQCVTEEETLARLGGDEFLIISNRDILTLNGSVQEALSKPILLGRNLTIVVNASIGTAIFPLDAQGSSGAEAITNLLRVADNQLYARKQAHTVEEATVTNPRRLYRQGL</sequence>
<dbReference type="PANTHER" id="PTHR46663:SF2">
    <property type="entry name" value="GGDEF DOMAIN-CONTAINING PROTEIN"/>
    <property type="match status" value="1"/>
</dbReference>
<dbReference type="PANTHER" id="PTHR46663">
    <property type="entry name" value="DIGUANYLATE CYCLASE DGCT-RELATED"/>
    <property type="match status" value="1"/>
</dbReference>
<dbReference type="AlphaFoldDB" id="E8WXP1"/>
<gene>
    <name evidence="3" type="ordered locus">AciX9_1604</name>
</gene>
<dbReference type="PaxDb" id="1198114-AciX9_1604"/>
<feature type="transmembrane region" description="Helical" evidence="1">
    <location>
        <begin position="169"/>
        <end position="186"/>
    </location>
</feature>
<dbReference type="HOGENOM" id="CLU_645237_0_0_0"/>
<dbReference type="EMBL" id="CP002480">
    <property type="protein sequence ID" value="ADW68657.1"/>
    <property type="molecule type" value="Genomic_DNA"/>
</dbReference>
<evidence type="ECO:0000313" key="3">
    <source>
        <dbReference type="EMBL" id="ADW68657.1"/>
    </source>
</evidence>
<keyword evidence="1" id="KW-1133">Transmembrane helix</keyword>
<feature type="transmembrane region" description="Helical" evidence="1">
    <location>
        <begin position="32"/>
        <end position="54"/>
    </location>
</feature>
<reference evidence="4" key="1">
    <citation type="submission" date="2011-01" db="EMBL/GenBank/DDBJ databases">
        <title>Complete sequence of chromosome of Acidobacterium sp. MP5ACTX9.</title>
        <authorList>
            <consortium name="US DOE Joint Genome Institute"/>
            <person name="Lucas S."/>
            <person name="Copeland A."/>
            <person name="Lapidus A."/>
            <person name="Cheng J.-F."/>
            <person name="Goodwin L."/>
            <person name="Pitluck S."/>
            <person name="Teshima H."/>
            <person name="Detter J.C."/>
            <person name="Han C."/>
            <person name="Tapia R."/>
            <person name="Land M."/>
            <person name="Hauser L."/>
            <person name="Kyrpides N."/>
            <person name="Ivanova N."/>
            <person name="Ovchinnikova G."/>
            <person name="Pagani I."/>
            <person name="Rawat S.R."/>
            <person name="Mannisto M."/>
            <person name="Haggblom M.M."/>
            <person name="Woyke T."/>
        </authorList>
    </citation>
    <scope>NUCLEOTIDE SEQUENCE [LARGE SCALE GENOMIC DNA]</scope>
    <source>
        <strain evidence="4">MP5ACTX9</strain>
    </source>
</reference>
<dbReference type="Gene3D" id="3.30.70.270">
    <property type="match status" value="1"/>
</dbReference>
<feature type="transmembrane region" description="Helical" evidence="1">
    <location>
        <begin position="119"/>
        <end position="138"/>
    </location>
</feature>
<accession>E8WXP1</accession>
<dbReference type="InterPro" id="IPR029787">
    <property type="entry name" value="Nucleotide_cyclase"/>
</dbReference>